<gene>
    <name evidence="2" type="ORF">BDV96DRAFT_638749</name>
</gene>
<evidence type="ECO:0000313" key="2">
    <source>
        <dbReference type="EMBL" id="KAF2105550.1"/>
    </source>
</evidence>
<sequence>MNSHLQAREPPATVNIALDDLNNFIRQNPSAHQIEHLLTHLPPTNQLSFPLQTDYGRCLPVSLVVGYVNCKQVIVFLDKGTTTGMGRPVEPDICMIHESDNGLQLVEPFCWLNKGYAHGLRFHDTAHKEGPFKSLVLYYFLKAGHNPDGYAWTGWEYMLVEALALIETSAGFQHYIQTRTNQNPIDRSSLGGDVRTADSNIRKNNDQASDRNPSIGENCDALQPKVEGCHHIPGAPPVTPPLPDHDMDSSSVGEPSAELRSERSPEAGLSEALLARSQALRQLISKITERPDSTQLKTVLRATISSVSNCFRPQSTFSDCLSDKLFGGYRNGKKVWLFIEPSHNNYAFVLGSSQNEEESLVSMSSVTVWDSIASAVPPFSWLAGGNAPHRTAMVILLFLHAGYTDIRGGRRWTDTVVAALVAINANRTFRDDVRMLAAPPLEQLNYAISKYPMADKVRRVLAAIPKHSDLTFSVTSRDHQHIRHAILVGAKGGEPLIAHIPRDAEIRKTILCQGHTSRGGHGMQLISPFCWLTNAPLSEEGIRLQDAMAMYYLIQARYNESVVWSGWENSVISALLYIDKKMPPKESQNRTYPDANKVETVEPNGFQEAYTEQGGRAHEPAIDSLFRAEKHQEQVAVTSRDYLEALDRSSVTLVQASHDLASDETLVNQEGMPMNNDDLQSQKRARTPSIDASHKRARIFPSSPPVLHTRFRATSMRDEVGQVGDAVFDKDINTGDDAHSPMTGNSPRAAESAQLKERGKAPIQGPRSIYGNAMPSREGSKQADNAGQDTPKRIMRNPIQENNEYAIPSIEEPLFEESMPEDSLQGARTATDEELMEIVISHIVIPTLCSGDYVGSRLIRCGSLCYSLTVTLRQESALEALDPGAARAPAPHRTAFWSHIMANGGVATPEVRTALDHLQAALPPNLKRAFTDIFTFSAVTITNPSSPFIKLDALGRSSNYESTRIFVGHYDDDHILAYLPKRPLCDDPTLNITLMRCDARFGKPTATLRWNDEGRWELVFPLNLLRDGPPGNDRATPKQMKAVLCYYFATAGFDSKLVLRKSWEQEVVGALSYITTHPLGISRAKEIHFSHFGDLSRRTGGKKQSSNTSKGTSVEERTSQVPADAPKDQRSAGGAVSLPRRISADQHAHIDGQHMRSASTSTAIGSSPLAPNHVNRSDLILMLPSIQTFLYERYPAIVNLDLDFERGIHHQTWYRHLVGTQDQNLVYIYCLPNGLRADPKTKLIFCVFRREEDKEKLISTADRLENWTPSSPFDALADELGLKGIMQFLLFRRLSKGPAAPDEAEAKVLDIFAEDLRQAFSTPEPTEANGQSDQLEELSVEHDNKIELIVAAEGEPDGMGPTPARSPLPPQLPNSNTKHSRLPSASPIRTGSPPHKRPKLIIPTPTNSLSLAPQQHRPPSLYRILKAQAGRIRGDTSAKEPNTDRNSDSMRIGDAEIDLTSSTTAVGDVNQQPFNAGSFAALSLGNGGARSSQPSNVTQGLTSHLLLNTLEGSSEPHNSAEDVLAQDNRDIVDARINSRWAQLEQLLQQQRTDLTKSHTTKELVDIDMRELMECVLRGKKVGE</sequence>
<feature type="region of interest" description="Disordered" evidence="1">
    <location>
        <begin position="182"/>
        <end position="264"/>
    </location>
</feature>
<feature type="compositionally biased region" description="Basic and acidic residues" evidence="1">
    <location>
        <begin position="1432"/>
        <end position="1450"/>
    </location>
</feature>
<feature type="compositionally biased region" description="Polar residues" evidence="1">
    <location>
        <begin position="1404"/>
        <end position="1413"/>
    </location>
</feature>
<feature type="region of interest" description="Disordered" evidence="1">
    <location>
        <begin position="1429"/>
        <end position="1450"/>
    </location>
</feature>
<organism evidence="2 3">
    <name type="scientific">Lophiotrema nucula</name>
    <dbReference type="NCBI Taxonomy" id="690887"/>
    <lineage>
        <taxon>Eukaryota</taxon>
        <taxon>Fungi</taxon>
        <taxon>Dikarya</taxon>
        <taxon>Ascomycota</taxon>
        <taxon>Pezizomycotina</taxon>
        <taxon>Dothideomycetes</taxon>
        <taxon>Pleosporomycetidae</taxon>
        <taxon>Pleosporales</taxon>
        <taxon>Lophiotremataceae</taxon>
        <taxon>Lophiotrema</taxon>
    </lineage>
</organism>
<feature type="region of interest" description="Disordered" evidence="1">
    <location>
        <begin position="1354"/>
        <end position="1416"/>
    </location>
</feature>
<accession>A0A6A5YF68</accession>
<reference evidence="2" key="1">
    <citation type="journal article" date="2020" name="Stud. Mycol.">
        <title>101 Dothideomycetes genomes: a test case for predicting lifestyles and emergence of pathogens.</title>
        <authorList>
            <person name="Haridas S."/>
            <person name="Albert R."/>
            <person name="Binder M."/>
            <person name="Bloem J."/>
            <person name="Labutti K."/>
            <person name="Salamov A."/>
            <person name="Andreopoulos B."/>
            <person name="Baker S."/>
            <person name="Barry K."/>
            <person name="Bills G."/>
            <person name="Bluhm B."/>
            <person name="Cannon C."/>
            <person name="Castanera R."/>
            <person name="Culley D."/>
            <person name="Daum C."/>
            <person name="Ezra D."/>
            <person name="Gonzalez J."/>
            <person name="Henrissat B."/>
            <person name="Kuo A."/>
            <person name="Liang C."/>
            <person name="Lipzen A."/>
            <person name="Lutzoni F."/>
            <person name="Magnuson J."/>
            <person name="Mondo S."/>
            <person name="Nolan M."/>
            <person name="Ohm R."/>
            <person name="Pangilinan J."/>
            <person name="Park H.-J."/>
            <person name="Ramirez L."/>
            <person name="Alfaro M."/>
            <person name="Sun H."/>
            <person name="Tritt A."/>
            <person name="Yoshinaga Y."/>
            <person name="Zwiers L.-H."/>
            <person name="Turgeon B."/>
            <person name="Goodwin S."/>
            <person name="Spatafora J."/>
            <person name="Crous P."/>
            <person name="Grigoriev I."/>
        </authorList>
    </citation>
    <scope>NUCLEOTIDE SEQUENCE</scope>
    <source>
        <strain evidence="2">CBS 627.86</strain>
    </source>
</reference>
<protein>
    <submittedName>
        <fullName evidence="2">Uncharacterized protein</fullName>
    </submittedName>
</protein>
<evidence type="ECO:0000256" key="1">
    <source>
        <dbReference type="SAM" id="MobiDB-lite"/>
    </source>
</evidence>
<proteinExistence type="predicted"/>
<feature type="region of interest" description="Disordered" evidence="1">
    <location>
        <begin position="1094"/>
        <end position="1136"/>
    </location>
</feature>
<feature type="compositionally biased region" description="Basic and acidic residues" evidence="1">
    <location>
        <begin position="200"/>
        <end position="209"/>
    </location>
</feature>
<feature type="region of interest" description="Disordered" evidence="1">
    <location>
        <begin position="733"/>
        <end position="793"/>
    </location>
</feature>
<dbReference type="EMBL" id="ML977377">
    <property type="protein sequence ID" value="KAF2105550.1"/>
    <property type="molecule type" value="Genomic_DNA"/>
</dbReference>
<name>A0A6A5YF68_9PLEO</name>
<keyword evidence="3" id="KW-1185">Reference proteome</keyword>
<feature type="compositionally biased region" description="Polar residues" evidence="1">
    <location>
        <begin position="1102"/>
        <end position="1112"/>
    </location>
</feature>
<evidence type="ECO:0000313" key="3">
    <source>
        <dbReference type="Proteomes" id="UP000799770"/>
    </source>
</evidence>
<dbReference type="Proteomes" id="UP000799770">
    <property type="component" value="Unassembled WGS sequence"/>
</dbReference>